<keyword evidence="3" id="KW-0285">Flavoprotein</keyword>
<sequence length="459" mass="50618">MLSTSTLEQFADTLRGQLIQPEDAGYNEARTIYNAMIDKRPRFIAQCANVADVIAAVKFGQAYQLDTAIRGGGHSGPGLGICDDGLVIDLSFMRGIRIDPATRTARVEGGCRWGDVDHATHAFGLATVSGINSNTGVGGLTLGGGHGHLTRKYGLTIDNLLEVDIVLADGHLVTANASQHPDLFWAVRGGGGNFGVITSFLFQLHPVSTVYAGPTLWPLDQAEAVMKWYRDFLPAAPEDLSGFFMFLQVPPAPPFPEHLHFQTMCGVFWCYVGAENQLKKVFEPVQAVGSPALHAIHPMPYPALQSAFDELYPPGHQWYWKGDFVKDLSDDAIARHVQHGSQVPTLRSTMHLYPIDGAAHNVGKNDTAFSYRDATWSEVIVGVSPEPAHNDQLRQWTRDYWEATHPYSLGGAYVNFLMEEGGDRIKATYRDNYDRLVEIKTQYDPTNLFSRNQNIQPST</sequence>
<dbReference type="EMBL" id="CP021983">
    <property type="protein sequence ID" value="ASC70135.1"/>
    <property type="molecule type" value="Genomic_DNA"/>
</dbReference>
<evidence type="ECO:0000256" key="2">
    <source>
        <dbReference type="ARBA" id="ARBA00005466"/>
    </source>
</evidence>
<feature type="domain" description="FAD-binding PCMH-type" evidence="6">
    <location>
        <begin position="36"/>
        <end position="207"/>
    </location>
</feature>
<evidence type="ECO:0000259" key="6">
    <source>
        <dbReference type="PROSITE" id="PS51387"/>
    </source>
</evidence>
<dbReference type="InterPro" id="IPR006094">
    <property type="entry name" value="Oxid_FAD_bind_N"/>
</dbReference>
<dbReference type="Pfam" id="PF08031">
    <property type="entry name" value="BBE"/>
    <property type="match status" value="1"/>
</dbReference>
<dbReference type="Pfam" id="PF01565">
    <property type="entry name" value="FAD_binding_4"/>
    <property type="match status" value="1"/>
</dbReference>
<keyword evidence="4" id="KW-0274">FAD</keyword>
<dbReference type="Gene3D" id="3.30.465.10">
    <property type="match status" value="1"/>
</dbReference>
<protein>
    <submittedName>
        <fullName evidence="7">FAD-linked oxidoreductase YgaK</fullName>
        <ecNumber evidence="7">1.-.-.-</ecNumber>
    </submittedName>
</protein>
<dbReference type="OrthoDB" id="545125at2"/>
<dbReference type="PROSITE" id="PS51387">
    <property type="entry name" value="FAD_PCMH"/>
    <property type="match status" value="1"/>
</dbReference>
<dbReference type="EC" id="1.-.-.-" evidence="7"/>
<dbReference type="GO" id="GO:0016491">
    <property type="term" value="F:oxidoreductase activity"/>
    <property type="evidence" value="ECO:0007669"/>
    <property type="project" value="UniProtKB-KW"/>
</dbReference>
<comment type="similarity">
    <text evidence="2">Belongs to the oxygen-dependent FAD-linked oxidoreductase family.</text>
</comment>
<dbReference type="Gene3D" id="3.30.43.10">
    <property type="entry name" value="Uridine Diphospho-n-acetylenolpyruvylglucosamine Reductase, domain 2"/>
    <property type="match status" value="1"/>
</dbReference>
<dbReference type="InterPro" id="IPR050416">
    <property type="entry name" value="FAD-linked_Oxidoreductase"/>
</dbReference>
<dbReference type="STRING" id="1641165.XM38_04880"/>
<name>A0A1Z3HIL1_9CYAN</name>
<evidence type="ECO:0000256" key="5">
    <source>
        <dbReference type="ARBA" id="ARBA00023002"/>
    </source>
</evidence>
<accession>A0A1Z3HIL1</accession>
<dbReference type="InterPro" id="IPR016169">
    <property type="entry name" value="FAD-bd_PCMH_sub2"/>
</dbReference>
<dbReference type="InterPro" id="IPR036318">
    <property type="entry name" value="FAD-bd_PCMH-like_sf"/>
</dbReference>
<evidence type="ECO:0000313" key="7">
    <source>
        <dbReference type="EMBL" id="ASC70135.1"/>
    </source>
</evidence>
<evidence type="ECO:0000256" key="4">
    <source>
        <dbReference type="ARBA" id="ARBA00022827"/>
    </source>
</evidence>
<dbReference type="SUPFAM" id="SSF56176">
    <property type="entry name" value="FAD-binding/transporter-associated domain-like"/>
    <property type="match status" value="1"/>
</dbReference>
<evidence type="ECO:0000256" key="3">
    <source>
        <dbReference type="ARBA" id="ARBA00022630"/>
    </source>
</evidence>
<dbReference type="KEGG" id="hhg:XM38_010650"/>
<dbReference type="InterPro" id="IPR016167">
    <property type="entry name" value="FAD-bd_PCMH_sub1"/>
</dbReference>
<keyword evidence="8" id="KW-1185">Reference proteome</keyword>
<organism evidence="7 8">
    <name type="scientific">Halomicronema hongdechloris C2206</name>
    <dbReference type="NCBI Taxonomy" id="1641165"/>
    <lineage>
        <taxon>Bacteria</taxon>
        <taxon>Bacillati</taxon>
        <taxon>Cyanobacteriota</taxon>
        <taxon>Cyanophyceae</taxon>
        <taxon>Nodosilineales</taxon>
        <taxon>Nodosilineaceae</taxon>
        <taxon>Halomicronema</taxon>
    </lineage>
</organism>
<dbReference type="PANTHER" id="PTHR42973:SF39">
    <property type="entry name" value="FAD-BINDING PCMH-TYPE DOMAIN-CONTAINING PROTEIN"/>
    <property type="match status" value="1"/>
</dbReference>
<dbReference type="GO" id="GO:0071949">
    <property type="term" value="F:FAD binding"/>
    <property type="evidence" value="ECO:0007669"/>
    <property type="project" value="InterPro"/>
</dbReference>
<evidence type="ECO:0000256" key="1">
    <source>
        <dbReference type="ARBA" id="ARBA00001974"/>
    </source>
</evidence>
<dbReference type="InterPro" id="IPR016166">
    <property type="entry name" value="FAD-bd_PCMH"/>
</dbReference>
<dbReference type="InterPro" id="IPR012951">
    <property type="entry name" value="BBE"/>
</dbReference>
<dbReference type="Gene3D" id="3.40.462.20">
    <property type="match status" value="1"/>
</dbReference>
<reference evidence="7 8" key="1">
    <citation type="journal article" date="2016" name="Biochim. Biophys. Acta">
        <title>Characterization of red-shifted phycobilisomes isolated from the chlorophyll f-containing cyanobacterium Halomicronema hongdechloris.</title>
        <authorList>
            <person name="Li Y."/>
            <person name="Lin Y."/>
            <person name="Garvey C.J."/>
            <person name="Birch D."/>
            <person name="Corkery R.W."/>
            <person name="Loughlin P.C."/>
            <person name="Scheer H."/>
            <person name="Willows R.D."/>
            <person name="Chen M."/>
        </authorList>
    </citation>
    <scope>NUCLEOTIDE SEQUENCE [LARGE SCALE GENOMIC DNA]</scope>
    <source>
        <strain evidence="7 8">C2206</strain>
    </source>
</reference>
<keyword evidence="5 7" id="KW-0560">Oxidoreductase</keyword>
<proteinExistence type="inferred from homology"/>
<comment type="cofactor">
    <cofactor evidence="1">
        <name>FAD</name>
        <dbReference type="ChEBI" id="CHEBI:57692"/>
    </cofactor>
</comment>
<dbReference type="PANTHER" id="PTHR42973">
    <property type="entry name" value="BINDING OXIDOREDUCTASE, PUTATIVE (AFU_ORTHOLOGUE AFUA_1G17690)-RELATED"/>
    <property type="match status" value="1"/>
</dbReference>
<gene>
    <name evidence="7" type="primary">ygaK</name>
    <name evidence="7" type="ORF">XM38_010650</name>
</gene>
<dbReference type="AlphaFoldDB" id="A0A1Z3HIL1"/>
<evidence type="ECO:0000313" key="8">
    <source>
        <dbReference type="Proteomes" id="UP000191901"/>
    </source>
</evidence>
<dbReference type="Proteomes" id="UP000191901">
    <property type="component" value="Chromosome"/>
</dbReference>
<dbReference type="RefSeq" id="WP_080806360.1">
    <property type="nucleotide sequence ID" value="NZ_CP021983.2"/>
</dbReference>